<evidence type="ECO:0000256" key="1">
    <source>
        <dbReference type="SAM" id="SignalP"/>
    </source>
</evidence>
<feature type="chain" id="PRO_5011481862" evidence="1">
    <location>
        <begin position="20"/>
        <end position="138"/>
    </location>
</feature>
<gene>
    <name evidence="2" type="ORF">SAMN02982985_02826</name>
</gene>
<evidence type="ECO:0000313" key="3">
    <source>
        <dbReference type="Proteomes" id="UP000199470"/>
    </source>
</evidence>
<sequence>MSRILLGMIVGAISLAAVAQESAPMAQGPVISVPAALHRGLSADFDTYIGAYNLSNGQTLTLTMHWTRMYARLDSGKKMEIVSTGKNSYVALNRQLKMKLDRRDDGEVKGELWLVVPANVADVNDGRTAFMHAMLAQQ</sequence>
<feature type="signal peptide" evidence="1">
    <location>
        <begin position="1"/>
        <end position="19"/>
    </location>
</feature>
<protein>
    <submittedName>
        <fullName evidence="2">Uncharacterized protein</fullName>
    </submittedName>
</protein>
<name>A0A1I4NBK1_9BURK</name>
<dbReference type="AlphaFoldDB" id="A0A1I4NBK1"/>
<dbReference type="Proteomes" id="UP000199470">
    <property type="component" value="Unassembled WGS sequence"/>
</dbReference>
<dbReference type="RefSeq" id="WP_174900531.1">
    <property type="nucleotide sequence ID" value="NZ_FOTW01000013.1"/>
</dbReference>
<reference evidence="2 3" key="1">
    <citation type="submission" date="2016-10" db="EMBL/GenBank/DDBJ databases">
        <authorList>
            <person name="de Groot N.N."/>
        </authorList>
    </citation>
    <scope>NUCLEOTIDE SEQUENCE [LARGE SCALE GENOMIC DNA]</scope>
    <source>
        <strain evidence="2 3">ATCC 43154</strain>
    </source>
</reference>
<evidence type="ECO:0000313" key="2">
    <source>
        <dbReference type="EMBL" id="SFM12756.1"/>
    </source>
</evidence>
<proteinExistence type="predicted"/>
<accession>A0A1I4NBK1</accession>
<keyword evidence="1" id="KW-0732">Signal</keyword>
<dbReference type="EMBL" id="FOTW01000013">
    <property type="protein sequence ID" value="SFM12756.1"/>
    <property type="molecule type" value="Genomic_DNA"/>
</dbReference>
<dbReference type="STRING" id="758825.SAMN02982985_02826"/>
<keyword evidence="3" id="KW-1185">Reference proteome</keyword>
<organism evidence="2 3">
    <name type="scientific">Rugamonas rubra</name>
    <dbReference type="NCBI Taxonomy" id="758825"/>
    <lineage>
        <taxon>Bacteria</taxon>
        <taxon>Pseudomonadati</taxon>
        <taxon>Pseudomonadota</taxon>
        <taxon>Betaproteobacteria</taxon>
        <taxon>Burkholderiales</taxon>
        <taxon>Oxalobacteraceae</taxon>
        <taxon>Telluria group</taxon>
        <taxon>Rugamonas</taxon>
    </lineage>
</organism>